<evidence type="ECO:0000313" key="2">
    <source>
        <dbReference type="EMBL" id="WVW81187.1"/>
    </source>
</evidence>
<protein>
    <recommendedName>
        <fullName evidence="4">WSC domain-containing protein</fullName>
    </recommendedName>
</protein>
<evidence type="ECO:0000256" key="1">
    <source>
        <dbReference type="SAM" id="SignalP"/>
    </source>
</evidence>
<dbReference type="Proteomes" id="UP000092730">
    <property type="component" value="Chromosome 2"/>
</dbReference>
<feature type="chain" id="PRO_5042616843" description="WSC domain-containing protein" evidence="1">
    <location>
        <begin position="22"/>
        <end position="217"/>
    </location>
</feature>
<dbReference type="PROSITE" id="PS51257">
    <property type="entry name" value="PROKAR_LIPOPROTEIN"/>
    <property type="match status" value="1"/>
</dbReference>
<evidence type="ECO:0008006" key="4">
    <source>
        <dbReference type="Google" id="ProtNLM"/>
    </source>
</evidence>
<dbReference type="KEGG" id="kbi:30206275"/>
<accession>A0AAJ8K5K7</accession>
<proteinExistence type="predicted"/>
<dbReference type="AlphaFoldDB" id="A0AAJ8K5K7"/>
<evidence type="ECO:0000313" key="3">
    <source>
        <dbReference type="Proteomes" id="UP000092730"/>
    </source>
</evidence>
<sequence length="217" mass="23886">MLKSSGISLLSLFAIATPSLAQNTAWIGCYAIPPEPISGISISSSNTWTAAGCAGECRTLPDFGFSPTTYSYFSPVIEIGAEISTHCLCTNNVPDNNEYDGPSTTEDCENDNDYATLIDTPVTFQGCYSSLNPDLVVYDQLVNTYPECIEACSTHRWIAITHEETLSQVRCICSPFVFYDITQETVCDGTSSNYQIYRNDRAVQPSARAYKRRQQSV</sequence>
<dbReference type="RefSeq" id="XP_065725702.1">
    <property type="nucleotide sequence ID" value="XM_065869630.1"/>
</dbReference>
<name>A0AAJ8K5K7_9TREE</name>
<keyword evidence="3" id="KW-1185">Reference proteome</keyword>
<gene>
    <name evidence="2" type="ORF">I302_103178</name>
</gene>
<feature type="signal peptide" evidence="1">
    <location>
        <begin position="1"/>
        <end position="21"/>
    </location>
</feature>
<reference evidence="2" key="2">
    <citation type="submission" date="2024-02" db="EMBL/GenBank/DDBJ databases">
        <title>Comparative genomics of Cryptococcus and Kwoniella reveals pathogenesis evolution and contrasting modes of karyotype evolution via chromosome fusion or intercentromeric recombination.</title>
        <authorList>
            <person name="Coelho M.A."/>
            <person name="David-Palma M."/>
            <person name="Shea T."/>
            <person name="Bowers K."/>
            <person name="McGinley-Smith S."/>
            <person name="Mohammad A.W."/>
            <person name="Gnirke A."/>
            <person name="Yurkov A.M."/>
            <person name="Nowrousian M."/>
            <person name="Sun S."/>
            <person name="Cuomo C.A."/>
            <person name="Heitman J."/>
        </authorList>
    </citation>
    <scope>NUCLEOTIDE SEQUENCE</scope>
    <source>
        <strain evidence="2">CBS 10118</strain>
    </source>
</reference>
<dbReference type="EMBL" id="CP144542">
    <property type="protein sequence ID" value="WVW81187.1"/>
    <property type="molecule type" value="Genomic_DNA"/>
</dbReference>
<keyword evidence="1" id="KW-0732">Signal</keyword>
<dbReference type="GeneID" id="30206275"/>
<organism evidence="2 3">
    <name type="scientific">Kwoniella bestiolae CBS 10118</name>
    <dbReference type="NCBI Taxonomy" id="1296100"/>
    <lineage>
        <taxon>Eukaryota</taxon>
        <taxon>Fungi</taxon>
        <taxon>Dikarya</taxon>
        <taxon>Basidiomycota</taxon>
        <taxon>Agaricomycotina</taxon>
        <taxon>Tremellomycetes</taxon>
        <taxon>Tremellales</taxon>
        <taxon>Cryptococcaceae</taxon>
        <taxon>Kwoniella</taxon>
    </lineage>
</organism>
<reference evidence="2" key="1">
    <citation type="submission" date="2013-07" db="EMBL/GenBank/DDBJ databases">
        <authorList>
            <consortium name="The Broad Institute Genome Sequencing Platform"/>
            <person name="Cuomo C."/>
            <person name="Litvintseva A."/>
            <person name="Chen Y."/>
            <person name="Heitman J."/>
            <person name="Sun S."/>
            <person name="Springer D."/>
            <person name="Dromer F."/>
            <person name="Young S.K."/>
            <person name="Zeng Q."/>
            <person name="Gargeya S."/>
            <person name="Fitzgerald M."/>
            <person name="Abouelleil A."/>
            <person name="Alvarado L."/>
            <person name="Berlin A.M."/>
            <person name="Chapman S.B."/>
            <person name="Dewar J."/>
            <person name="Goldberg J."/>
            <person name="Griggs A."/>
            <person name="Gujja S."/>
            <person name="Hansen M."/>
            <person name="Howarth C."/>
            <person name="Imamovic A."/>
            <person name="Larimer J."/>
            <person name="McCowan C."/>
            <person name="Murphy C."/>
            <person name="Pearson M."/>
            <person name="Priest M."/>
            <person name="Roberts A."/>
            <person name="Saif S."/>
            <person name="Shea T."/>
            <person name="Sykes S."/>
            <person name="Wortman J."/>
            <person name="Nusbaum C."/>
            <person name="Birren B."/>
        </authorList>
    </citation>
    <scope>NUCLEOTIDE SEQUENCE</scope>
    <source>
        <strain evidence="2">CBS 10118</strain>
    </source>
</reference>